<evidence type="ECO:0000313" key="3">
    <source>
        <dbReference type="Proteomes" id="UP001501821"/>
    </source>
</evidence>
<dbReference type="Proteomes" id="UP001501821">
    <property type="component" value="Unassembled WGS sequence"/>
</dbReference>
<protein>
    <recommendedName>
        <fullName evidence="4">Neutral metalloproteinase</fullName>
    </recommendedName>
</protein>
<organism evidence="2 3">
    <name type="scientific">Nocardioides panacisoli</name>
    <dbReference type="NCBI Taxonomy" id="627624"/>
    <lineage>
        <taxon>Bacteria</taxon>
        <taxon>Bacillati</taxon>
        <taxon>Actinomycetota</taxon>
        <taxon>Actinomycetes</taxon>
        <taxon>Propionibacteriales</taxon>
        <taxon>Nocardioidaceae</taxon>
        <taxon>Nocardioides</taxon>
    </lineage>
</organism>
<sequence>MRPRLSALSALLALALLGGLAVGVPANAAPGQPRPTVGQDQPADPGDAIARASRLLTSRALPANRHFDLTMTLRDVFMSRDRLGFFDSVRADVLLARPTDGYQDPGGDGYHGRSAEICGKRLCVHYALHGDDAPRRMRWVHRTLRVMASVWDFEIDQFGMRRPPSDGTRGGDGRFDVYLADLGNRGLFGYCTPEARVPHERFSASGYCVLDNDFSPSQYGAPARSSLRVTAAHEFFHAIQFGYDFREDPWLLESTATWMEDQYADGSNDNRRYLKYGSVRRPGVSLDTFSNTRYTQYGNWAFWEYLSERYGRGIVRDVWQRADARGAAADDYSVQALRQVLAHRGGLAQTLASYAAANLDPARHYEEGTHWPGARLAGTLRLAGTARVVRTLQVDHLAAENLRIVPGAGAAARHSLLTVDVDGPDRREAPAVSVEVRRPGGRTVRRTVALDRHGRGSTVVAFGTARTSSVVVTAVNASTRYRCHRMTSFACGGKPLDQNRGFRVTATVGRP</sequence>
<dbReference type="EMBL" id="BAABAH010000010">
    <property type="protein sequence ID" value="GAA3825410.1"/>
    <property type="molecule type" value="Genomic_DNA"/>
</dbReference>
<evidence type="ECO:0000256" key="1">
    <source>
        <dbReference type="SAM" id="SignalP"/>
    </source>
</evidence>
<feature type="chain" id="PRO_5045548997" description="Neutral metalloproteinase" evidence="1">
    <location>
        <begin position="29"/>
        <end position="511"/>
    </location>
</feature>
<accession>A0ABP7ISR3</accession>
<name>A0ABP7ISR3_9ACTN</name>
<gene>
    <name evidence="2" type="ORF">GCM10022242_28500</name>
</gene>
<keyword evidence="1" id="KW-0732">Signal</keyword>
<dbReference type="RefSeq" id="WP_344776558.1">
    <property type="nucleotide sequence ID" value="NZ_BAABAH010000010.1"/>
</dbReference>
<keyword evidence="3" id="KW-1185">Reference proteome</keyword>
<dbReference type="InterPro" id="IPR045690">
    <property type="entry name" value="DUF6055"/>
</dbReference>
<feature type="signal peptide" evidence="1">
    <location>
        <begin position="1"/>
        <end position="28"/>
    </location>
</feature>
<comment type="caution">
    <text evidence="2">The sequence shown here is derived from an EMBL/GenBank/DDBJ whole genome shotgun (WGS) entry which is preliminary data.</text>
</comment>
<proteinExistence type="predicted"/>
<evidence type="ECO:0008006" key="4">
    <source>
        <dbReference type="Google" id="ProtNLM"/>
    </source>
</evidence>
<evidence type="ECO:0000313" key="2">
    <source>
        <dbReference type="EMBL" id="GAA3825410.1"/>
    </source>
</evidence>
<reference evidence="3" key="1">
    <citation type="journal article" date="2019" name="Int. J. Syst. Evol. Microbiol.">
        <title>The Global Catalogue of Microorganisms (GCM) 10K type strain sequencing project: providing services to taxonomists for standard genome sequencing and annotation.</title>
        <authorList>
            <consortium name="The Broad Institute Genomics Platform"/>
            <consortium name="The Broad Institute Genome Sequencing Center for Infectious Disease"/>
            <person name="Wu L."/>
            <person name="Ma J."/>
        </authorList>
    </citation>
    <scope>NUCLEOTIDE SEQUENCE [LARGE SCALE GENOMIC DNA]</scope>
    <source>
        <strain evidence="3">JCM 16953</strain>
    </source>
</reference>
<dbReference type="Pfam" id="PF19527">
    <property type="entry name" value="DUF6055"/>
    <property type="match status" value="1"/>
</dbReference>
<dbReference type="NCBIfam" id="NF045524">
    <property type="entry name" value="MXAN_6640_HExxH"/>
    <property type="match status" value="1"/>
</dbReference>